<dbReference type="InterPro" id="IPR000873">
    <property type="entry name" value="AMP-dep_synth/lig_dom"/>
</dbReference>
<dbReference type="GO" id="GO:0016405">
    <property type="term" value="F:CoA-ligase activity"/>
    <property type="evidence" value="ECO:0007669"/>
    <property type="project" value="TreeGrafter"/>
</dbReference>
<dbReference type="AlphaFoldDB" id="A0A0P7B9F0"/>
<dbReference type="Gene3D" id="3.30.300.30">
    <property type="match status" value="1"/>
</dbReference>
<dbReference type="EMBL" id="LKCW01000050">
    <property type="protein sequence ID" value="KPM42337.1"/>
    <property type="molecule type" value="Genomic_DNA"/>
</dbReference>
<dbReference type="OrthoDB" id="6509636at2759"/>
<accession>A0A0P7B9F0</accession>
<dbReference type="Proteomes" id="UP000050424">
    <property type="component" value="Unassembled WGS sequence"/>
</dbReference>
<dbReference type="STRING" id="78410.A0A0P7B9F0"/>
<dbReference type="SUPFAM" id="SSF56801">
    <property type="entry name" value="Acetyl-CoA synthetase-like"/>
    <property type="match status" value="1"/>
</dbReference>
<dbReference type="InterPro" id="IPR025110">
    <property type="entry name" value="AMP-bd_C"/>
</dbReference>
<keyword evidence="4" id="KW-1185">Reference proteome</keyword>
<dbReference type="InterPro" id="IPR045851">
    <property type="entry name" value="AMP-bd_C_sf"/>
</dbReference>
<reference evidence="3 4" key="1">
    <citation type="submission" date="2015-09" db="EMBL/GenBank/DDBJ databases">
        <title>Draft genome of a European isolate of the apple canker pathogen Neonectria ditissima.</title>
        <authorList>
            <person name="Gomez-Cortecero A."/>
            <person name="Harrison R.J."/>
            <person name="Armitage A.D."/>
        </authorList>
    </citation>
    <scope>NUCLEOTIDE SEQUENCE [LARGE SCALE GENOMIC DNA]</scope>
    <source>
        <strain evidence="3 4">R09/05</strain>
    </source>
</reference>
<dbReference type="PANTHER" id="PTHR24096">
    <property type="entry name" value="LONG-CHAIN-FATTY-ACID--COA LIGASE"/>
    <property type="match status" value="1"/>
</dbReference>
<dbReference type="Gene3D" id="3.40.50.980">
    <property type="match status" value="2"/>
</dbReference>
<comment type="caution">
    <text evidence="3">The sequence shown here is derived from an EMBL/GenBank/DDBJ whole genome shotgun (WGS) entry which is preliminary data.</text>
</comment>
<dbReference type="Pfam" id="PF00501">
    <property type="entry name" value="AMP-binding"/>
    <property type="match status" value="1"/>
</dbReference>
<evidence type="ECO:0000313" key="4">
    <source>
        <dbReference type="Proteomes" id="UP000050424"/>
    </source>
</evidence>
<feature type="domain" description="AMP-binding enzyme C-terminal" evidence="2">
    <location>
        <begin position="477"/>
        <end position="558"/>
    </location>
</feature>
<protein>
    <submittedName>
        <fullName evidence="3">Uncharacterized protein</fullName>
    </submittedName>
</protein>
<proteinExistence type="predicted"/>
<organism evidence="3 4">
    <name type="scientific">Neonectria ditissima</name>
    <dbReference type="NCBI Taxonomy" id="78410"/>
    <lineage>
        <taxon>Eukaryota</taxon>
        <taxon>Fungi</taxon>
        <taxon>Dikarya</taxon>
        <taxon>Ascomycota</taxon>
        <taxon>Pezizomycotina</taxon>
        <taxon>Sordariomycetes</taxon>
        <taxon>Hypocreomycetidae</taxon>
        <taxon>Hypocreales</taxon>
        <taxon>Nectriaceae</taxon>
        <taxon>Neonectria</taxon>
    </lineage>
</organism>
<dbReference type="PANTHER" id="PTHR24096:SF422">
    <property type="entry name" value="BCDNA.GH02901"/>
    <property type="match status" value="1"/>
</dbReference>
<dbReference type="InterPro" id="IPR020845">
    <property type="entry name" value="AMP-binding_CS"/>
</dbReference>
<sequence>MVFYPPKWVPELPIDPPDSMPISEFMKREDLGRCPLSESQNPFTCALTGRTYSATEFFQRSESLAKAYSKLLGWLPNEGTPWEKVVAIFALNTIDYITAVYGVHRLSGIVTPANSVYSAAEFQHQLQSSGAKAVITCVPLLDVALQASRGAGIPDSRVFILDTPGYETKKDTPFLTIESLISEGDKLPEIETLRWTKGQGARQPAFLCYSSGTSGLPKAVMISHRNVISNILQHVTYESVGRKQKGVKIQNVLGFLPFSHIYGLIVVAHTSTWRGDGIFVLPKYDFQWFLESIQKYKIEQLLVVPPIIINMLRNKETCRKYDLSSVRFVYCGAAPLGKETIEEIQEMYPTWTIAQAYGMTETSVVVTSPSEHDVYPRASGSLLPGVKAKIMDLNGTEITEYEKPGEILVQSPAVVLGYLNNESATSETFVHHEDGRWIRTGDEGLVTLAPSGNEQIVIVDRIKELIKVKGHQVAPAELEAHLLSHPAVADCAVIQTPDEKSGEVPKAFIVKAPQVVSMSEEELAQRLMAYVADHKAPYKCIKGGVEFVESVPKSPSGKILRRLLRDREKELRRKEGTKL</sequence>
<evidence type="ECO:0000313" key="3">
    <source>
        <dbReference type="EMBL" id="KPM42337.1"/>
    </source>
</evidence>
<dbReference type="Pfam" id="PF13193">
    <property type="entry name" value="AMP-binding_C"/>
    <property type="match status" value="1"/>
</dbReference>
<feature type="domain" description="AMP-dependent synthetase/ligase" evidence="1">
    <location>
        <begin position="48"/>
        <end position="419"/>
    </location>
</feature>
<evidence type="ECO:0000259" key="1">
    <source>
        <dbReference type="Pfam" id="PF00501"/>
    </source>
</evidence>
<dbReference type="CDD" id="cd05911">
    <property type="entry name" value="Firefly_Luc_like"/>
    <property type="match status" value="1"/>
</dbReference>
<dbReference type="PROSITE" id="PS00455">
    <property type="entry name" value="AMP_BINDING"/>
    <property type="match status" value="1"/>
</dbReference>
<gene>
    <name evidence="3" type="ORF">AK830_g4204</name>
</gene>
<evidence type="ECO:0000259" key="2">
    <source>
        <dbReference type="Pfam" id="PF13193"/>
    </source>
</evidence>
<dbReference type="Gene3D" id="2.30.38.10">
    <property type="entry name" value="Luciferase, Domain 3"/>
    <property type="match status" value="1"/>
</dbReference>
<name>A0A0P7B9F0_9HYPO</name>